<proteinExistence type="predicted"/>
<organism evidence="1">
    <name type="scientific">virus sp. ctLl75</name>
    <dbReference type="NCBI Taxonomy" id="2828249"/>
    <lineage>
        <taxon>Viruses</taxon>
    </lineage>
</organism>
<protein>
    <submittedName>
        <fullName evidence="1">Uncharacterized protein</fullName>
    </submittedName>
</protein>
<evidence type="ECO:0000313" key="1">
    <source>
        <dbReference type="EMBL" id="DAE28374.1"/>
    </source>
</evidence>
<sequence length="35" mass="4271">MYLIGCSRSNRYHTEVILIRQFRNKPKVLPFFEDV</sequence>
<name>A0A8S5RAC8_9VIRU</name>
<accession>A0A8S5RAC8</accession>
<dbReference type="EMBL" id="BK059085">
    <property type="protein sequence ID" value="DAE28374.1"/>
    <property type="molecule type" value="Genomic_DNA"/>
</dbReference>
<reference evidence="1" key="1">
    <citation type="journal article" date="2021" name="Proc. Natl. Acad. Sci. U.S.A.">
        <title>A Catalog of Tens of Thousands of Viruses from Human Metagenomes Reveals Hidden Associations with Chronic Diseases.</title>
        <authorList>
            <person name="Tisza M.J."/>
            <person name="Buck C.B."/>
        </authorList>
    </citation>
    <scope>NUCLEOTIDE SEQUENCE</scope>
    <source>
        <strain evidence="1">CtLl75</strain>
    </source>
</reference>